<keyword evidence="5" id="KW-0611">Plant defense</keyword>
<sequence>MIYAEDEDSRVKRASLRQAAAAEEDSRRRRDHHRRLRKMVHARLEDATGFKAELIGSAWTAAVKAHKHAEKPFLLETSSRDFSIISFPGSWSAEGWFSGSDSCFGETKINTQLFPSIRSIGVNDYALVNSAFLHRFEAILGKLIKEVMRVSKAVVFTGHSAGGPIAILATIWLLEEQRKNSNSNTDTNSSTPPKCITFGSPLVGNFILSHALKREKWSIHFIHFIMRYDVVPRIHLAPLPSLQPVQLQTILNSLNSRSLESSSNGDVTTAFFMTVMSNASSVANNAACHLMESTSLLLENLRSFIKLSPYSPFGTYIFCTESDEVVVLTNPHAVLQILFYSCQFNSESERGQVAHQSLKDHWEYESKMHQNLELLHAIRLDELHKLPLSLTGRSTPITQALNQLGLSTRALLNLRAAGTYEEKKTKNQERMEAKKQYIEQGLNSLEENYRAVCRVDGMGYYDAFKRQKNDTDFKANIKRLELAGIWDEILGMLKMYELPDEFEGNDEWIQLGTKYRRLVEPLDIANYYRHSKNDDTGPYLKMGRPNRYRFTQRWLEHNRKMTEYSSEESILWAMVEELQIQTRTRMYVEHSREIIELEKKMKRWVNEIGEDMLLKKSTFMEWWKTLPEQHRSQSCLKDDIQRMEKKDDAMNWE</sequence>
<dbReference type="EMBL" id="JAGKQH010000011">
    <property type="protein sequence ID" value="KAG6587497.1"/>
    <property type="molecule type" value="Genomic_DNA"/>
</dbReference>
<reference evidence="10 11" key="1">
    <citation type="journal article" date="2021" name="Hortic Res">
        <title>The domestication of Cucurbita argyrosperma as revealed by the genome of its wild relative.</title>
        <authorList>
            <person name="Barrera-Redondo J."/>
            <person name="Sanchez-de la Vega G."/>
            <person name="Aguirre-Liguori J.A."/>
            <person name="Castellanos-Morales G."/>
            <person name="Gutierrez-Guerrero Y.T."/>
            <person name="Aguirre-Dugua X."/>
            <person name="Aguirre-Planter E."/>
            <person name="Tenaillon M.I."/>
            <person name="Lira-Saade R."/>
            <person name="Eguiarte L.E."/>
        </authorList>
    </citation>
    <scope>NUCLEOTIDE SEQUENCE [LARGE SCALE GENOMIC DNA]</scope>
    <source>
        <strain evidence="10">JBR-2021</strain>
    </source>
</reference>
<comment type="caution">
    <text evidence="10">The sequence shown here is derived from an EMBL/GenBank/DDBJ whole genome shotgun (WGS) entry which is preliminary data.</text>
</comment>
<evidence type="ECO:0000256" key="1">
    <source>
        <dbReference type="ARBA" id="ARBA00004123"/>
    </source>
</evidence>
<dbReference type="GO" id="GO:0005634">
    <property type="term" value="C:nucleus"/>
    <property type="evidence" value="ECO:0007669"/>
    <property type="project" value="UniProtKB-SubCell"/>
</dbReference>
<dbReference type="Pfam" id="PF18117">
    <property type="entry name" value="EDS1_EP"/>
    <property type="match status" value="1"/>
</dbReference>
<dbReference type="PANTHER" id="PTHR47090:SF2">
    <property type="entry name" value="PROTEIN EDS1-RELATED"/>
    <property type="match status" value="1"/>
</dbReference>
<dbReference type="InterPro" id="IPR002921">
    <property type="entry name" value="Fungal_lipase-type"/>
</dbReference>
<dbReference type="GO" id="GO:0005737">
    <property type="term" value="C:cytoplasm"/>
    <property type="evidence" value="ECO:0007669"/>
    <property type="project" value="UniProtKB-SubCell"/>
</dbReference>
<evidence type="ECO:0000256" key="4">
    <source>
        <dbReference type="ARBA" id="ARBA00022801"/>
    </source>
</evidence>
<dbReference type="GO" id="GO:0016787">
    <property type="term" value="F:hydrolase activity"/>
    <property type="evidence" value="ECO:0007669"/>
    <property type="project" value="UniProtKB-KW"/>
</dbReference>
<feature type="domain" description="EDS1 EP" evidence="9">
    <location>
        <begin position="447"/>
        <end position="637"/>
    </location>
</feature>
<evidence type="ECO:0000256" key="5">
    <source>
        <dbReference type="ARBA" id="ARBA00022821"/>
    </source>
</evidence>
<dbReference type="PANTHER" id="PTHR47090">
    <property type="entry name" value="PROTEIN EDS1-RELATED"/>
    <property type="match status" value="1"/>
</dbReference>
<gene>
    <name evidence="10" type="primary">EDS1</name>
    <name evidence="10" type="ORF">SDJN03_16062</name>
</gene>
<name>A0AAV6MUV1_9ROSI</name>
<keyword evidence="3" id="KW-0963">Cytoplasm</keyword>
<feature type="domain" description="Fungal lipase-type" evidence="8">
    <location>
        <begin position="125"/>
        <end position="235"/>
    </location>
</feature>
<keyword evidence="4" id="KW-0378">Hydrolase</keyword>
<evidence type="ECO:0000256" key="2">
    <source>
        <dbReference type="ARBA" id="ARBA00004496"/>
    </source>
</evidence>
<organism evidence="10 11">
    <name type="scientific">Cucurbita argyrosperma subsp. sororia</name>
    <dbReference type="NCBI Taxonomy" id="37648"/>
    <lineage>
        <taxon>Eukaryota</taxon>
        <taxon>Viridiplantae</taxon>
        <taxon>Streptophyta</taxon>
        <taxon>Embryophyta</taxon>
        <taxon>Tracheophyta</taxon>
        <taxon>Spermatophyta</taxon>
        <taxon>Magnoliopsida</taxon>
        <taxon>eudicotyledons</taxon>
        <taxon>Gunneridae</taxon>
        <taxon>Pentapetalae</taxon>
        <taxon>rosids</taxon>
        <taxon>fabids</taxon>
        <taxon>Cucurbitales</taxon>
        <taxon>Cucurbitaceae</taxon>
        <taxon>Cucurbiteae</taxon>
        <taxon>Cucurbita</taxon>
    </lineage>
</organism>
<accession>A0AAV6MUV1</accession>
<dbReference type="Pfam" id="PF01764">
    <property type="entry name" value="Lipase_3"/>
    <property type="match status" value="1"/>
</dbReference>
<dbReference type="GO" id="GO:0006629">
    <property type="term" value="P:lipid metabolic process"/>
    <property type="evidence" value="ECO:0007669"/>
    <property type="project" value="InterPro"/>
</dbReference>
<evidence type="ECO:0000313" key="11">
    <source>
        <dbReference type="Proteomes" id="UP000685013"/>
    </source>
</evidence>
<evidence type="ECO:0000313" key="10">
    <source>
        <dbReference type="EMBL" id="KAG6587497.1"/>
    </source>
</evidence>
<keyword evidence="11" id="KW-1185">Reference proteome</keyword>
<evidence type="ECO:0000256" key="3">
    <source>
        <dbReference type="ARBA" id="ARBA00022490"/>
    </source>
</evidence>
<keyword evidence="6" id="KW-0539">Nucleus</keyword>
<dbReference type="GO" id="GO:0006952">
    <property type="term" value="P:defense response"/>
    <property type="evidence" value="ECO:0007669"/>
    <property type="project" value="UniProtKB-KW"/>
</dbReference>
<evidence type="ECO:0000259" key="9">
    <source>
        <dbReference type="Pfam" id="PF18117"/>
    </source>
</evidence>
<feature type="non-terminal residue" evidence="10">
    <location>
        <position position="1"/>
    </location>
</feature>
<protein>
    <submittedName>
        <fullName evidence="10">Protein EDS1L</fullName>
    </submittedName>
</protein>
<evidence type="ECO:0000259" key="8">
    <source>
        <dbReference type="Pfam" id="PF01764"/>
    </source>
</evidence>
<dbReference type="InterPro" id="IPR041266">
    <property type="entry name" value="EDS1_EP"/>
</dbReference>
<dbReference type="Proteomes" id="UP000685013">
    <property type="component" value="Chromosome 11"/>
</dbReference>
<proteinExistence type="predicted"/>
<evidence type="ECO:0000256" key="7">
    <source>
        <dbReference type="SAM" id="MobiDB-lite"/>
    </source>
</evidence>
<dbReference type="AlphaFoldDB" id="A0AAV6MUV1"/>
<feature type="region of interest" description="Disordered" evidence="7">
    <location>
        <begin position="14"/>
        <end position="33"/>
    </location>
</feature>
<evidence type="ECO:0000256" key="6">
    <source>
        <dbReference type="ARBA" id="ARBA00023242"/>
    </source>
</evidence>
<comment type="subcellular location">
    <subcellularLocation>
        <location evidence="2">Cytoplasm</location>
    </subcellularLocation>
    <subcellularLocation>
        <location evidence="1">Nucleus</location>
    </subcellularLocation>
</comment>
<dbReference type="InterPro" id="IPR044214">
    <property type="entry name" value="EDS1-like"/>
</dbReference>